<evidence type="ECO:0000256" key="5">
    <source>
        <dbReference type="ARBA" id="ARBA00022448"/>
    </source>
</evidence>
<evidence type="ECO:0000256" key="12">
    <source>
        <dbReference type="ARBA" id="ARBA00031636"/>
    </source>
</evidence>
<evidence type="ECO:0000256" key="8">
    <source>
        <dbReference type="ARBA" id="ARBA00022692"/>
    </source>
</evidence>
<feature type="transmembrane region" description="Helical" evidence="13">
    <location>
        <begin position="64"/>
        <end position="92"/>
    </location>
</feature>
<dbReference type="GO" id="GO:0005886">
    <property type="term" value="C:plasma membrane"/>
    <property type="evidence" value="ECO:0007669"/>
    <property type="project" value="UniProtKB-SubCell"/>
</dbReference>
<feature type="transmembrane region" description="Helical" evidence="13">
    <location>
        <begin position="104"/>
        <end position="122"/>
    </location>
</feature>
<dbReference type="EMBL" id="AP018227">
    <property type="protein sequence ID" value="BAY86287.1"/>
    <property type="molecule type" value="Genomic_DNA"/>
</dbReference>
<proteinExistence type="inferred from homology"/>
<organism evidence="14 15">
    <name type="scientific">Calothrix parasitica NIES-267</name>
    <dbReference type="NCBI Taxonomy" id="1973488"/>
    <lineage>
        <taxon>Bacteria</taxon>
        <taxon>Bacillati</taxon>
        <taxon>Cyanobacteriota</taxon>
        <taxon>Cyanophyceae</taxon>
        <taxon>Nostocales</taxon>
        <taxon>Calotrichaceae</taxon>
        <taxon>Calothrix</taxon>
    </lineage>
</organism>
<dbReference type="InterPro" id="IPR002528">
    <property type="entry name" value="MATE_fam"/>
</dbReference>
<protein>
    <recommendedName>
        <fullName evidence="4">Probable multidrug resistance protein NorM</fullName>
    </recommendedName>
    <alternativeName>
        <fullName evidence="12">Multidrug-efflux transporter</fullName>
    </alternativeName>
</protein>
<feature type="transmembrane region" description="Helical" evidence="13">
    <location>
        <begin position="171"/>
        <end position="190"/>
    </location>
</feature>
<evidence type="ECO:0000256" key="10">
    <source>
        <dbReference type="ARBA" id="ARBA00023065"/>
    </source>
</evidence>
<dbReference type="Pfam" id="PF01554">
    <property type="entry name" value="MatE"/>
    <property type="match status" value="2"/>
</dbReference>
<dbReference type="AlphaFoldDB" id="A0A1Z4LYH8"/>
<feature type="transmembrane region" description="Helical" evidence="13">
    <location>
        <begin position="288"/>
        <end position="307"/>
    </location>
</feature>
<dbReference type="PANTHER" id="PTHR43298:SF2">
    <property type="entry name" value="FMN_FAD EXPORTER YEEO-RELATED"/>
    <property type="match status" value="1"/>
</dbReference>
<keyword evidence="7" id="KW-1003">Cell membrane</keyword>
<evidence type="ECO:0000256" key="6">
    <source>
        <dbReference type="ARBA" id="ARBA00022449"/>
    </source>
</evidence>
<evidence type="ECO:0000256" key="2">
    <source>
        <dbReference type="ARBA" id="ARBA00004651"/>
    </source>
</evidence>
<keyword evidence="11 13" id="KW-0472">Membrane</keyword>
<feature type="transmembrane region" description="Helical" evidence="13">
    <location>
        <begin position="405"/>
        <end position="427"/>
    </location>
</feature>
<gene>
    <name evidence="14" type="ORF">NIES267_57930</name>
</gene>
<dbReference type="NCBIfam" id="TIGR00797">
    <property type="entry name" value="matE"/>
    <property type="match status" value="1"/>
</dbReference>
<dbReference type="GO" id="GO:0042910">
    <property type="term" value="F:xenobiotic transmembrane transporter activity"/>
    <property type="evidence" value="ECO:0007669"/>
    <property type="project" value="InterPro"/>
</dbReference>
<dbReference type="InterPro" id="IPR050222">
    <property type="entry name" value="MATE_MdtK"/>
</dbReference>
<accession>A0A1Z4LYH8</accession>
<evidence type="ECO:0000256" key="11">
    <source>
        <dbReference type="ARBA" id="ARBA00023136"/>
    </source>
</evidence>
<comment type="subcellular location">
    <subcellularLocation>
        <location evidence="2">Cell membrane</location>
        <topology evidence="2">Multi-pass membrane protein</topology>
    </subcellularLocation>
</comment>
<feature type="transmembrane region" description="Helical" evidence="13">
    <location>
        <begin position="433"/>
        <end position="451"/>
    </location>
</feature>
<comment type="similarity">
    <text evidence="3">Belongs to the multi antimicrobial extrusion (MATE) (TC 2.A.66.1) family.</text>
</comment>
<evidence type="ECO:0000256" key="13">
    <source>
        <dbReference type="SAM" id="Phobius"/>
    </source>
</evidence>
<dbReference type="Proteomes" id="UP000218418">
    <property type="component" value="Chromosome"/>
</dbReference>
<evidence type="ECO:0000256" key="4">
    <source>
        <dbReference type="ARBA" id="ARBA00020268"/>
    </source>
</evidence>
<evidence type="ECO:0000256" key="9">
    <source>
        <dbReference type="ARBA" id="ARBA00022989"/>
    </source>
</evidence>
<dbReference type="InterPro" id="IPR048279">
    <property type="entry name" value="MdtK-like"/>
</dbReference>
<dbReference type="CDD" id="cd13131">
    <property type="entry name" value="MATE_NorM_like"/>
    <property type="match status" value="1"/>
</dbReference>
<dbReference type="GO" id="GO:0006811">
    <property type="term" value="P:monoatomic ion transport"/>
    <property type="evidence" value="ECO:0007669"/>
    <property type="project" value="UniProtKB-KW"/>
</dbReference>
<keyword evidence="8 13" id="KW-0812">Transmembrane</keyword>
<evidence type="ECO:0000256" key="3">
    <source>
        <dbReference type="ARBA" id="ARBA00010199"/>
    </source>
</evidence>
<comment type="function">
    <text evidence="1">Multidrug efflux pump.</text>
</comment>
<keyword evidence="10" id="KW-0406">Ion transport</keyword>
<feature type="transmembrane region" description="Helical" evidence="13">
    <location>
        <begin position="142"/>
        <end position="159"/>
    </location>
</feature>
<keyword evidence="5" id="KW-0813">Transport</keyword>
<feature type="transmembrane region" description="Helical" evidence="13">
    <location>
        <begin position="246"/>
        <end position="268"/>
    </location>
</feature>
<reference evidence="14 15" key="1">
    <citation type="submission" date="2017-06" db="EMBL/GenBank/DDBJ databases">
        <title>Genome sequencing of cyanobaciteial culture collection at National Institute for Environmental Studies (NIES).</title>
        <authorList>
            <person name="Hirose Y."/>
            <person name="Shimura Y."/>
            <person name="Fujisawa T."/>
            <person name="Nakamura Y."/>
            <person name="Kawachi M."/>
        </authorList>
    </citation>
    <scope>NUCLEOTIDE SEQUENCE [LARGE SCALE GENOMIC DNA]</scope>
    <source>
        <strain evidence="14 15">NIES-267</strain>
    </source>
</reference>
<feature type="transmembrane region" description="Helical" evidence="13">
    <location>
        <begin position="202"/>
        <end position="225"/>
    </location>
</feature>
<sequence>MLLEKKRIKNESVALAIRKESQQFLQLAIPLVSAQITQSLTGFFDTIMMGRLGAETLAAGGLASLTFFALLNIATGVVSAVSPVIAQAYGAGHKTKIEKYVRQGFWLVLWLSIPSMLVIAKLDSIMLQLGQTETTVNLANTYLDIILWAFIPALGFAMLRSVLSGLSHTRPIMFIVIVGTLFNIIGNYILGFGKFGFPRLELAGLAISSSITFWGMFIALVIYMLKHPQLKIYRIFEQLHKFKPNIIWELSKIGVPIGIFIAFELGLFTTVTFLMGSLGTEVLAAHQIVFQTVIVTFMIPLGMSYAATARVGRWFGKKNLRGIKLSTYISIAIGLGITILLTIFMLLFPELVVGLYLDINDPANTEIINLALPMLTIATLSQILDAIQKITYGALQGIQDTQVPLLLSVPVLWGIGLTGGYILGFVFDWGGTGLWLGQSIGVGIVALLFLARFRHQVTGRKFDWN</sequence>
<evidence type="ECO:0000256" key="1">
    <source>
        <dbReference type="ARBA" id="ARBA00003408"/>
    </source>
</evidence>
<dbReference type="GO" id="GO:0015297">
    <property type="term" value="F:antiporter activity"/>
    <property type="evidence" value="ECO:0007669"/>
    <property type="project" value="UniProtKB-KW"/>
</dbReference>
<name>A0A1Z4LYH8_9CYAN</name>
<evidence type="ECO:0000313" key="14">
    <source>
        <dbReference type="EMBL" id="BAY86287.1"/>
    </source>
</evidence>
<keyword evidence="9 13" id="KW-1133">Transmembrane helix</keyword>
<dbReference type="PIRSF" id="PIRSF006603">
    <property type="entry name" value="DinF"/>
    <property type="match status" value="1"/>
</dbReference>
<evidence type="ECO:0000256" key="7">
    <source>
        <dbReference type="ARBA" id="ARBA00022475"/>
    </source>
</evidence>
<feature type="transmembrane region" description="Helical" evidence="13">
    <location>
        <begin position="24"/>
        <end position="44"/>
    </location>
</feature>
<dbReference type="PANTHER" id="PTHR43298">
    <property type="entry name" value="MULTIDRUG RESISTANCE PROTEIN NORM-RELATED"/>
    <property type="match status" value="1"/>
</dbReference>
<keyword evidence="6" id="KW-0050">Antiport</keyword>
<evidence type="ECO:0000313" key="15">
    <source>
        <dbReference type="Proteomes" id="UP000218418"/>
    </source>
</evidence>
<feature type="transmembrane region" description="Helical" evidence="13">
    <location>
        <begin position="367"/>
        <end position="384"/>
    </location>
</feature>
<keyword evidence="15" id="KW-1185">Reference proteome</keyword>
<feature type="transmembrane region" description="Helical" evidence="13">
    <location>
        <begin position="328"/>
        <end position="347"/>
    </location>
</feature>